<dbReference type="Gene3D" id="3.40.50.10480">
    <property type="entry name" value="Probable brix-domain ribosomal biogenesis protein"/>
    <property type="match status" value="1"/>
</dbReference>
<evidence type="ECO:0000256" key="1">
    <source>
        <dbReference type="ARBA" id="ARBA00022517"/>
    </source>
</evidence>
<protein>
    <recommendedName>
        <fullName evidence="2">Probable Brix domain-containing ribosomal biogenesis protein</fullName>
    </recommendedName>
</protein>
<dbReference type="KEGG" id="mfi:DSM1535_2372"/>
<proteinExistence type="inferred from homology"/>
<dbReference type="InterPro" id="IPR007109">
    <property type="entry name" value="Brix"/>
</dbReference>
<dbReference type="GO" id="GO:0019843">
    <property type="term" value="F:rRNA binding"/>
    <property type="evidence" value="ECO:0007669"/>
    <property type="project" value="InterPro"/>
</dbReference>
<dbReference type="InterPro" id="IPR023548">
    <property type="entry name" value="Brix_dom_Rbsml_bgen_prot"/>
</dbReference>
<keyword evidence="1 2" id="KW-0690">Ribosome biogenesis</keyword>
<dbReference type="EMBL" id="CP006933">
    <property type="protein sequence ID" value="AIS32542.1"/>
    <property type="molecule type" value="Genomic_DNA"/>
</dbReference>
<gene>
    <name evidence="4" type="ORF">BRM9_1732</name>
    <name evidence="5" type="ORF">DSM1535_2372</name>
</gene>
<dbReference type="HAMAP" id="MF_00699">
    <property type="entry name" value="BriX"/>
    <property type="match status" value="1"/>
</dbReference>
<dbReference type="STRING" id="2162.BRM9_1732"/>
<dbReference type="GeneID" id="24792894"/>
<comment type="function">
    <text evidence="2">Probably involved in the biogenesis of the ribosome.</text>
</comment>
<sequence>MLITTSRKPSQRTRIFCRGLERTLNARSVNRGKMSLRDVFLKAKGMEADWVLVVTERDGNPSGMEVYQDGELFTSLQLTADLDGSRGKKERVKMKKDKLHLRCEVDELTDLVHKIFSIPLEDPRNPSDSNLLRISFNKQKSRPLMEFFDDNAQATGPRIYLQEWKLAGDQG</sequence>
<evidence type="ECO:0000313" key="5">
    <source>
        <dbReference type="EMBL" id="CEA14787.1"/>
    </source>
</evidence>
<dbReference type="Proteomes" id="UP000029661">
    <property type="component" value="Chromosome"/>
</dbReference>
<reference evidence="4 6" key="1">
    <citation type="submission" date="2013-12" db="EMBL/GenBank/DDBJ databases">
        <title>The complete genome sequence of Methanobacterium sp. BRM9.</title>
        <authorList>
            <consortium name="Pastoral Greenhouse Gas Research Consortium"/>
            <person name="Kelly W.J."/>
            <person name="Leahy S.C."/>
            <person name="Perry R."/>
            <person name="Li D."/>
            <person name="Altermann E."/>
            <person name="Lambie S.C."/>
            <person name="Attwood G.T."/>
        </authorList>
    </citation>
    <scope>NUCLEOTIDE SEQUENCE [LARGE SCALE GENOMIC DNA]</scope>
    <source>
        <strain evidence="4 6">BRM9</strain>
    </source>
</reference>
<feature type="domain" description="Brix" evidence="3">
    <location>
        <begin position="1"/>
        <end position="171"/>
    </location>
</feature>
<evidence type="ECO:0000259" key="3">
    <source>
        <dbReference type="PROSITE" id="PS50833"/>
    </source>
</evidence>
<name>A0A090JYN9_METFO</name>
<dbReference type="OrthoDB" id="117530at2157"/>
<organism evidence="5">
    <name type="scientific">Methanobacterium formicicum</name>
    <dbReference type="NCBI Taxonomy" id="2162"/>
    <lineage>
        <taxon>Archaea</taxon>
        <taxon>Methanobacteriati</taxon>
        <taxon>Methanobacteriota</taxon>
        <taxon>Methanomada group</taxon>
        <taxon>Methanobacteria</taxon>
        <taxon>Methanobacteriales</taxon>
        <taxon>Methanobacteriaceae</taxon>
        <taxon>Methanobacterium</taxon>
    </lineage>
</organism>
<dbReference type="RefSeq" id="WP_048073676.1">
    <property type="nucleotide sequence ID" value="NZ_CP006933.1"/>
</dbReference>
<dbReference type="EMBL" id="LN515531">
    <property type="protein sequence ID" value="CEA14787.1"/>
    <property type="molecule type" value="Genomic_DNA"/>
</dbReference>
<dbReference type="KEGG" id="mfc:BRM9_1732"/>
<dbReference type="PROSITE" id="PS50833">
    <property type="entry name" value="BRIX"/>
    <property type="match status" value="1"/>
</dbReference>
<dbReference type="GO" id="GO:0006364">
    <property type="term" value="P:rRNA processing"/>
    <property type="evidence" value="ECO:0007669"/>
    <property type="project" value="InterPro"/>
</dbReference>
<dbReference type="AlphaFoldDB" id="A0A090JYN9"/>
<dbReference type="SUPFAM" id="SSF52954">
    <property type="entry name" value="Class II aaRS ABD-related"/>
    <property type="match status" value="1"/>
</dbReference>
<evidence type="ECO:0000313" key="4">
    <source>
        <dbReference type="EMBL" id="AIS32542.1"/>
    </source>
</evidence>
<dbReference type="PATRIC" id="fig|2162.9.peg.2448"/>
<evidence type="ECO:0000313" key="6">
    <source>
        <dbReference type="Proteomes" id="UP000029661"/>
    </source>
</evidence>
<reference evidence="5" key="2">
    <citation type="submission" date="2014-08" db="EMBL/GenBank/DDBJ databases">
        <authorList>
            <person name="Wibberg D."/>
        </authorList>
    </citation>
    <scope>NUCLEOTIDE SEQUENCE</scope>
</reference>
<accession>A0A090JYN9</accession>
<evidence type="ECO:0000256" key="2">
    <source>
        <dbReference type="HAMAP-Rule" id="MF_00699"/>
    </source>
</evidence>